<proteinExistence type="predicted"/>
<accession>V6LR47</accession>
<evidence type="ECO:0008006" key="4">
    <source>
        <dbReference type="Google" id="ProtNLM"/>
    </source>
</evidence>
<sequence length="85" mass="10306">MNKYHQWSNIEVKEMMYEVKRATCSNGRISWKQVAQRVKYGNERQLKRQYNNIKSKLNKIGQNKPYWKNNDDTIIDQIIRVISMI</sequence>
<evidence type="ECO:0000313" key="1">
    <source>
        <dbReference type="EMBL" id="EST43239.1"/>
    </source>
</evidence>
<dbReference type="Proteomes" id="UP000018208">
    <property type="component" value="Unassembled WGS sequence"/>
</dbReference>
<evidence type="ECO:0000313" key="2">
    <source>
        <dbReference type="EMBL" id="KAH0571778.1"/>
    </source>
</evidence>
<reference evidence="2" key="2">
    <citation type="submission" date="2020-12" db="EMBL/GenBank/DDBJ databases">
        <title>New Spironucleus salmonicida genome in near-complete chromosomes.</title>
        <authorList>
            <person name="Xu F."/>
            <person name="Kurt Z."/>
            <person name="Jimenez-Gonzalez A."/>
            <person name="Astvaldsson A."/>
            <person name="Andersson J.O."/>
            <person name="Svard S.G."/>
        </authorList>
    </citation>
    <scope>NUCLEOTIDE SEQUENCE</scope>
    <source>
        <strain evidence="2">ATCC 50377</strain>
    </source>
</reference>
<protein>
    <recommendedName>
        <fullName evidence="4">Myb-like DNA-binding domain-containing protein</fullName>
    </recommendedName>
</protein>
<dbReference type="AlphaFoldDB" id="V6LR47"/>
<dbReference type="EMBL" id="KI546140">
    <property type="protein sequence ID" value="EST43239.1"/>
    <property type="molecule type" value="Genomic_DNA"/>
</dbReference>
<name>V6LR47_9EUKA</name>
<evidence type="ECO:0000313" key="3">
    <source>
        <dbReference type="Proteomes" id="UP000018208"/>
    </source>
</evidence>
<keyword evidence="3" id="KW-1185">Reference proteome</keyword>
<organism evidence="1">
    <name type="scientific">Spironucleus salmonicida</name>
    <dbReference type="NCBI Taxonomy" id="348837"/>
    <lineage>
        <taxon>Eukaryota</taxon>
        <taxon>Metamonada</taxon>
        <taxon>Diplomonadida</taxon>
        <taxon>Hexamitidae</taxon>
        <taxon>Hexamitinae</taxon>
        <taxon>Spironucleus</taxon>
    </lineage>
</organism>
<dbReference type="EMBL" id="AUWU02000006">
    <property type="protein sequence ID" value="KAH0571778.1"/>
    <property type="molecule type" value="Genomic_DNA"/>
</dbReference>
<gene>
    <name evidence="1" type="ORF">SS50377_17104</name>
    <name evidence="2" type="ORF">SS50377_25974</name>
</gene>
<reference evidence="1 2" key="1">
    <citation type="journal article" date="2014" name="PLoS Genet.">
        <title>The Genome of Spironucleus salmonicida Highlights a Fish Pathogen Adapted to Fluctuating Environments.</title>
        <authorList>
            <person name="Xu F."/>
            <person name="Jerlstrom-Hultqvist J."/>
            <person name="Einarsson E."/>
            <person name="Astvaldsson A."/>
            <person name="Svard S.G."/>
            <person name="Andersson J.O."/>
        </authorList>
    </citation>
    <scope>NUCLEOTIDE SEQUENCE</scope>
    <source>
        <strain evidence="2">ATCC 50377</strain>
    </source>
</reference>
<dbReference type="VEuPathDB" id="GiardiaDB:SS50377_25974"/>